<feature type="domain" description="Alcohol dehydrogenase iron-type/glycerol dehydrogenase GldA" evidence="2">
    <location>
        <begin position="17"/>
        <end position="179"/>
    </location>
</feature>
<dbReference type="GeneID" id="36554510"/>
<evidence type="ECO:0000313" key="5">
    <source>
        <dbReference type="Proteomes" id="UP000234275"/>
    </source>
</evidence>
<dbReference type="InterPro" id="IPR056798">
    <property type="entry name" value="ADH_Fe_C"/>
</dbReference>
<dbReference type="GO" id="GO:0004022">
    <property type="term" value="F:alcohol dehydrogenase (NAD+) activity"/>
    <property type="evidence" value="ECO:0007669"/>
    <property type="project" value="TreeGrafter"/>
</dbReference>
<proteinExistence type="predicted"/>
<organism evidence="4 5">
    <name type="scientific">Aspergillus steynii IBT 23096</name>
    <dbReference type="NCBI Taxonomy" id="1392250"/>
    <lineage>
        <taxon>Eukaryota</taxon>
        <taxon>Fungi</taxon>
        <taxon>Dikarya</taxon>
        <taxon>Ascomycota</taxon>
        <taxon>Pezizomycotina</taxon>
        <taxon>Eurotiomycetes</taxon>
        <taxon>Eurotiomycetidae</taxon>
        <taxon>Eurotiales</taxon>
        <taxon>Aspergillaceae</taxon>
        <taxon>Aspergillus</taxon>
        <taxon>Aspergillus subgen. Circumdati</taxon>
    </lineage>
</organism>
<feature type="domain" description="Fe-containing alcohol dehydrogenase-like C-terminal" evidence="3">
    <location>
        <begin position="192"/>
        <end position="381"/>
    </location>
</feature>
<dbReference type="GO" id="GO:0046872">
    <property type="term" value="F:metal ion binding"/>
    <property type="evidence" value="ECO:0007669"/>
    <property type="project" value="InterPro"/>
</dbReference>
<dbReference type="PANTHER" id="PTHR11496:SF97">
    <property type="entry name" value="ALCOHOL DEHYDROGENASE IRON-TYPE_GLYCEROL DEHYDROGENASE GLDA DOMAIN-CONTAINING PROTEIN"/>
    <property type="match status" value="1"/>
</dbReference>
<dbReference type="InterPro" id="IPR018211">
    <property type="entry name" value="ADH_Fe_CS"/>
</dbReference>
<dbReference type="RefSeq" id="XP_024702901.1">
    <property type="nucleotide sequence ID" value="XM_024846811.1"/>
</dbReference>
<dbReference type="STRING" id="1392250.A0A2I2G409"/>
<sequence length="391" mass="41968">MANTQIPQGHWQPGPLPKDIYYGSGCVARHLLFCLAPSSRVFVITNTSLSKTPLLPQLESILGAQHAGTISSIKQHVSLSDIEDALSTILSTTHTPTPITLLSLGGGSAIDATKIISYKYHSATRSFLPHIAIPTTLSGAECTPGGSYTITEQSPTTPVTTKKAIIHPDLAISTIFYDPIYAAHTPPTLWLSTGIRALDHATECMYHPLAAEVPWKALALFAFSELLTCLPLSKAHPTDDNLTVRLMLAAYASSGFKGSNIGGELGLSHRLGHVLGSAYGIPHGITSCMTLGRVVCVKARDRDAAAQIVRLIPGIEAGDGDGRLRTGDDYADAVQVGKRIQGLARELGLEGKLGDYGVERDEVERIVRRVVGDEGDEREMKEVEEVVMRLF</sequence>
<evidence type="ECO:0000259" key="2">
    <source>
        <dbReference type="Pfam" id="PF00465"/>
    </source>
</evidence>
<dbReference type="OrthoDB" id="339764at2759"/>
<comment type="caution">
    <text evidence="4">The sequence shown here is derived from an EMBL/GenBank/DDBJ whole genome shotgun (WGS) entry which is preliminary data.</text>
</comment>
<dbReference type="PANTHER" id="PTHR11496">
    <property type="entry name" value="ALCOHOL DEHYDROGENASE"/>
    <property type="match status" value="1"/>
</dbReference>
<accession>A0A2I2G409</accession>
<dbReference type="Pfam" id="PF25137">
    <property type="entry name" value="ADH_Fe_C"/>
    <property type="match status" value="1"/>
</dbReference>
<dbReference type="InterPro" id="IPR039697">
    <property type="entry name" value="Alcohol_dehydrogenase_Fe"/>
</dbReference>
<dbReference type="VEuPathDB" id="FungiDB:P170DRAFT_409788"/>
<dbReference type="AlphaFoldDB" id="A0A2I2G409"/>
<reference evidence="4 5" key="1">
    <citation type="submission" date="2016-12" db="EMBL/GenBank/DDBJ databases">
        <title>The genomes of Aspergillus section Nigri reveals drivers in fungal speciation.</title>
        <authorList>
            <consortium name="DOE Joint Genome Institute"/>
            <person name="Vesth T.C."/>
            <person name="Nybo J."/>
            <person name="Theobald S."/>
            <person name="Brandl J."/>
            <person name="Frisvad J.C."/>
            <person name="Nielsen K.F."/>
            <person name="Lyhne E.K."/>
            <person name="Kogle M.E."/>
            <person name="Kuo A."/>
            <person name="Riley R."/>
            <person name="Clum A."/>
            <person name="Nolan M."/>
            <person name="Lipzen A."/>
            <person name="Salamov A."/>
            <person name="Henrissat B."/>
            <person name="Wiebenga A."/>
            <person name="De Vries R.P."/>
            <person name="Grigoriev I.V."/>
            <person name="Mortensen U.H."/>
            <person name="Andersen M.R."/>
            <person name="Baker S.E."/>
        </authorList>
    </citation>
    <scope>NUCLEOTIDE SEQUENCE [LARGE SCALE GENOMIC DNA]</scope>
    <source>
        <strain evidence="4 5">IBT 23096</strain>
    </source>
</reference>
<keyword evidence="1" id="KW-0560">Oxidoreductase</keyword>
<name>A0A2I2G409_9EURO</name>
<gene>
    <name evidence="4" type="ORF">P170DRAFT_409788</name>
</gene>
<dbReference type="CDD" id="cd08192">
    <property type="entry name" value="MAR-like"/>
    <property type="match status" value="1"/>
</dbReference>
<dbReference type="Gene3D" id="3.40.50.1970">
    <property type="match status" value="1"/>
</dbReference>
<dbReference type="SUPFAM" id="SSF56796">
    <property type="entry name" value="Dehydroquinate synthase-like"/>
    <property type="match status" value="1"/>
</dbReference>
<dbReference type="PROSITE" id="PS00060">
    <property type="entry name" value="ADH_IRON_2"/>
    <property type="match status" value="1"/>
</dbReference>
<dbReference type="GO" id="GO:0005739">
    <property type="term" value="C:mitochondrion"/>
    <property type="evidence" value="ECO:0007669"/>
    <property type="project" value="TreeGrafter"/>
</dbReference>
<dbReference type="Proteomes" id="UP000234275">
    <property type="component" value="Unassembled WGS sequence"/>
</dbReference>
<dbReference type="InterPro" id="IPR001670">
    <property type="entry name" value="ADH_Fe/GldA"/>
</dbReference>
<dbReference type="Gene3D" id="1.20.1090.10">
    <property type="entry name" value="Dehydroquinate synthase-like - alpha domain"/>
    <property type="match status" value="1"/>
</dbReference>
<keyword evidence="5" id="KW-1185">Reference proteome</keyword>
<evidence type="ECO:0000256" key="1">
    <source>
        <dbReference type="ARBA" id="ARBA00023002"/>
    </source>
</evidence>
<evidence type="ECO:0000313" key="4">
    <source>
        <dbReference type="EMBL" id="PLB47599.1"/>
    </source>
</evidence>
<protein>
    <submittedName>
        <fullName evidence="4">Dehydroquinate synthase-like protein</fullName>
    </submittedName>
</protein>
<dbReference type="Pfam" id="PF00465">
    <property type="entry name" value="Fe-ADH"/>
    <property type="match status" value="1"/>
</dbReference>
<evidence type="ECO:0000259" key="3">
    <source>
        <dbReference type="Pfam" id="PF25137"/>
    </source>
</evidence>
<dbReference type="EMBL" id="MSFO01000005">
    <property type="protein sequence ID" value="PLB47599.1"/>
    <property type="molecule type" value="Genomic_DNA"/>
</dbReference>